<feature type="transmembrane region" description="Helical" evidence="1">
    <location>
        <begin position="55"/>
        <end position="76"/>
    </location>
</feature>
<evidence type="ECO:0000256" key="1">
    <source>
        <dbReference type="SAM" id="Phobius"/>
    </source>
</evidence>
<dbReference type="InterPro" id="IPR010133">
    <property type="entry name" value="Bacteriocin_signal_seq"/>
</dbReference>
<dbReference type="Pfam" id="PF10439">
    <property type="entry name" value="Bacteriocin_IIc"/>
    <property type="match status" value="1"/>
</dbReference>
<dbReference type="EMBL" id="FQXM01000082">
    <property type="protein sequence ID" value="SHI09061.1"/>
    <property type="molecule type" value="Genomic_DNA"/>
</dbReference>
<dbReference type="InterPro" id="IPR019493">
    <property type="entry name" value="Bacteriocin_IIb_lactacin-rel"/>
</dbReference>
<name>A0A1M5YAE9_9CLOT</name>
<sequence length="83" mass="8512">MNTFNELNNNELFSISGGRLTKGEAFRIVSGAGSVYIALSATGSVVVTATAVTGMVVLGSFALLGAMTFAGIWAAYSIMSVID</sequence>
<gene>
    <name evidence="2" type="ORF">SAMN02745207_04311</name>
</gene>
<dbReference type="GO" id="GO:0042742">
    <property type="term" value="P:defense response to bacterium"/>
    <property type="evidence" value="ECO:0007669"/>
    <property type="project" value="InterPro"/>
</dbReference>
<keyword evidence="1" id="KW-0472">Membrane</keyword>
<keyword evidence="3" id="KW-1185">Reference proteome</keyword>
<keyword evidence="1" id="KW-0812">Transmembrane</keyword>
<dbReference type="RefSeq" id="WP_073341048.1">
    <property type="nucleotide sequence ID" value="NZ_FQXM01000082.1"/>
</dbReference>
<feature type="transmembrane region" description="Helical" evidence="1">
    <location>
        <begin position="28"/>
        <end position="49"/>
    </location>
</feature>
<dbReference type="Proteomes" id="UP000184447">
    <property type="component" value="Unassembled WGS sequence"/>
</dbReference>
<organism evidence="2 3">
    <name type="scientific">Clostridium grantii DSM 8605</name>
    <dbReference type="NCBI Taxonomy" id="1121316"/>
    <lineage>
        <taxon>Bacteria</taxon>
        <taxon>Bacillati</taxon>
        <taxon>Bacillota</taxon>
        <taxon>Clostridia</taxon>
        <taxon>Eubacteriales</taxon>
        <taxon>Clostridiaceae</taxon>
        <taxon>Clostridium</taxon>
    </lineage>
</organism>
<dbReference type="AlphaFoldDB" id="A0A1M5YAE9"/>
<reference evidence="2 3" key="1">
    <citation type="submission" date="2016-11" db="EMBL/GenBank/DDBJ databases">
        <authorList>
            <person name="Jaros S."/>
            <person name="Januszkiewicz K."/>
            <person name="Wedrychowicz H."/>
        </authorList>
    </citation>
    <scope>NUCLEOTIDE SEQUENCE [LARGE SCALE GENOMIC DNA]</scope>
    <source>
        <strain evidence="2 3">DSM 8605</strain>
    </source>
</reference>
<dbReference type="NCBIfam" id="TIGR01847">
    <property type="entry name" value="bacteriocin_sig"/>
    <property type="match status" value="1"/>
</dbReference>
<protein>
    <submittedName>
        <fullName evidence="2">Bacteriocin-type signal sequence-containing protein</fullName>
    </submittedName>
</protein>
<evidence type="ECO:0000313" key="3">
    <source>
        <dbReference type="Proteomes" id="UP000184447"/>
    </source>
</evidence>
<proteinExistence type="predicted"/>
<keyword evidence="1" id="KW-1133">Transmembrane helix</keyword>
<evidence type="ECO:0000313" key="2">
    <source>
        <dbReference type="EMBL" id="SHI09061.1"/>
    </source>
</evidence>
<accession>A0A1M5YAE9</accession>